<dbReference type="InterPro" id="IPR017438">
    <property type="entry name" value="ATP-NAD_kinase_N"/>
</dbReference>
<dbReference type="InParanoid" id="A0A371RI92"/>
<gene>
    <name evidence="2" type="ORF">DX908_07725</name>
</gene>
<dbReference type="InterPro" id="IPR001206">
    <property type="entry name" value="Diacylglycerol_kinase_cat_dom"/>
</dbReference>
<comment type="caution">
    <text evidence="2">The sequence shown here is derived from an EMBL/GenBank/DDBJ whole genome shotgun (WGS) entry which is preliminary data.</text>
</comment>
<reference evidence="2 3" key="1">
    <citation type="submission" date="2018-08" db="EMBL/GenBank/DDBJ databases">
        <title>Parvularcula sp. SM1705, isolated from surface water of the South Sea China.</title>
        <authorList>
            <person name="Sun L."/>
        </authorList>
    </citation>
    <scope>NUCLEOTIDE SEQUENCE [LARGE SCALE GENOMIC DNA]</scope>
    <source>
        <strain evidence="2 3">SM1705</strain>
    </source>
</reference>
<dbReference type="Proteomes" id="UP000264589">
    <property type="component" value="Unassembled WGS sequence"/>
</dbReference>
<dbReference type="EMBL" id="QUQO01000001">
    <property type="protein sequence ID" value="RFB05151.1"/>
    <property type="molecule type" value="Genomic_DNA"/>
</dbReference>
<feature type="domain" description="DAGKc" evidence="1">
    <location>
        <begin position="4"/>
        <end position="134"/>
    </location>
</feature>
<dbReference type="SUPFAM" id="SSF111331">
    <property type="entry name" value="NAD kinase/diacylglycerol kinase-like"/>
    <property type="match status" value="1"/>
</dbReference>
<dbReference type="GO" id="GO:0016301">
    <property type="term" value="F:kinase activity"/>
    <property type="evidence" value="ECO:0007669"/>
    <property type="project" value="InterPro"/>
</dbReference>
<sequence>MKRGVPKIMIVLINRDSGSTSDRTSAELQQILQEHDLTAQIIETRSDDLTRDISDTVEKDPEMIIAIGGDGTAACLLDQCHGRDIEVLPLPGGTMNLLHKSLHGEFDDWQDCLTKALTTGRARKISCGQVADRTFYVGATFGQLSHLSEVREKIREGSFTEAADELIKTEALDLTTTLEITYKEATGCEARLDATAVGSLLIAGNGPAHYRFDIGIMDPGSHFSLAKTALAAIVNDWRKLEDIDFIRTRAFTVFDNERDEIAATLDGEPAELPNLCDVKIKENVVSVRTAK</sequence>
<dbReference type="Pfam" id="PF00781">
    <property type="entry name" value="DAGK_cat"/>
    <property type="match status" value="1"/>
</dbReference>
<organism evidence="2 3">
    <name type="scientific">Parvularcula marina</name>
    <dbReference type="NCBI Taxonomy" id="2292771"/>
    <lineage>
        <taxon>Bacteria</taxon>
        <taxon>Pseudomonadati</taxon>
        <taxon>Pseudomonadota</taxon>
        <taxon>Alphaproteobacteria</taxon>
        <taxon>Parvularculales</taxon>
        <taxon>Parvularculaceae</taxon>
        <taxon>Parvularcula</taxon>
    </lineage>
</organism>
<dbReference type="Gene3D" id="3.40.50.10330">
    <property type="entry name" value="Probable inorganic polyphosphate/atp-NAD kinase, domain 1"/>
    <property type="match status" value="1"/>
</dbReference>
<keyword evidence="3" id="KW-1185">Reference proteome</keyword>
<protein>
    <recommendedName>
        <fullName evidence="1">DAGKc domain-containing protein</fullName>
    </recommendedName>
</protein>
<evidence type="ECO:0000313" key="2">
    <source>
        <dbReference type="EMBL" id="RFB05151.1"/>
    </source>
</evidence>
<dbReference type="PROSITE" id="PS50146">
    <property type="entry name" value="DAGK"/>
    <property type="match status" value="1"/>
</dbReference>
<proteinExistence type="predicted"/>
<evidence type="ECO:0000259" key="1">
    <source>
        <dbReference type="PROSITE" id="PS50146"/>
    </source>
</evidence>
<accession>A0A371RI92</accession>
<dbReference type="AlphaFoldDB" id="A0A371RI92"/>
<dbReference type="InterPro" id="IPR016064">
    <property type="entry name" value="NAD/diacylglycerol_kinase_sf"/>
</dbReference>
<evidence type="ECO:0000313" key="3">
    <source>
        <dbReference type="Proteomes" id="UP000264589"/>
    </source>
</evidence>
<name>A0A371RI92_9PROT</name>